<keyword evidence="1" id="KW-0472">Membrane</keyword>
<evidence type="ECO:0000256" key="1">
    <source>
        <dbReference type="SAM" id="Phobius"/>
    </source>
</evidence>
<sequence>MLNNIIALFIFALVGPLVGSVVLAPFVGSAIILGYIFGIIPALLAYLLMQIMRRFIAWPYYLCGGLAGFLGVFIVLVVFTLAGSINLVHAAAFSLSGVLPGILCGYLCGWLFQPSYVQQRYAKKLLSSKQNQLGS</sequence>
<dbReference type="EMBL" id="JAOWKX010000001">
    <property type="protein sequence ID" value="MCV2883603.1"/>
    <property type="molecule type" value="Genomic_DNA"/>
</dbReference>
<feature type="transmembrane region" description="Helical" evidence="1">
    <location>
        <begin position="88"/>
        <end position="112"/>
    </location>
</feature>
<evidence type="ECO:0000313" key="2">
    <source>
        <dbReference type="EMBL" id="MCV2883603.1"/>
    </source>
</evidence>
<feature type="transmembrane region" description="Helical" evidence="1">
    <location>
        <begin position="60"/>
        <end position="82"/>
    </location>
</feature>
<feature type="transmembrane region" description="Helical" evidence="1">
    <location>
        <begin position="30"/>
        <end position="48"/>
    </location>
</feature>
<evidence type="ECO:0000313" key="3">
    <source>
        <dbReference type="Proteomes" id="UP001652504"/>
    </source>
</evidence>
<keyword evidence="1" id="KW-0812">Transmembrane</keyword>
<proteinExistence type="predicted"/>
<comment type="caution">
    <text evidence="2">The sequence shown here is derived from an EMBL/GenBank/DDBJ whole genome shotgun (WGS) entry which is preliminary data.</text>
</comment>
<organism evidence="2 3">
    <name type="scientific">Fluctibacter corallii</name>
    <dbReference type="NCBI Taxonomy" id="2984329"/>
    <lineage>
        <taxon>Bacteria</taxon>
        <taxon>Pseudomonadati</taxon>
        <taxon>Pseudomonadota</taxon>
        <taxon>Gammaproteobacteria</taxon>
        <taxon>Alteromonadales</taxon>
        <taxon>Alteromonadaceae</taxon>
        <taxon>Fluctibacter</taxon>
    </lineage>
</organism>
<protein>
    <submittedName>
        <fullName evidence="2">Uncharacterized protein</fullName>
    </submittedName>
</protein>
<name>A0ABT3A4S6_9ALTE</name>
<keyword evidence="3" id="KW-1185">Reference proteome</keyword>
<accession>A0ABT3A4S6</accession>
<keyword evidence="1" id="KW-1133">Transmembrane helix</keyword>
<gene>
    <name evidence="2" type="ORF">OE749_02675</name>
</gene>
<reference evidence="2 3" key="1">
    <citation type="submission" date="2022-10" db="EMBL/GenBank/DDBJ databases">
        <title>Aestuariibacter sp. AA17 isolated from Montipora capitata coral fragment.</title>
        <authorList>
            <person name="Emsley S.A."/>
            <person name="Pfannmuller K.M."/>
            <person name="Loughran R.M."/>
            <person name="Shlafstein M."/>
            <person name="Papke E."/>
            <person name="Saw J.H."/>
            <person name="Ushijima B."/>
            <person name="Videau P."/>
        </authorList>
    </citation>
    <scope>NUCLEOTIDE SEQUENCE [LARGE SCALE GENOMIC DNA]</scope>
    <source>
        <strain evidence="2 3">AA17</strain>
    </source>
</reference>
<dbReference type="Proteomes" id="UP001652504">
    <property type="component" value="Unassembled WGS sequence"/>
</dbReference>
<dbReference type="RefSeq" id="WP_263710799.1">
    <property type="nucleotide sequence ID" value="NZ_JAOWKX010000001.1"/>
</dbReference>